<dbReference type="RefSeq" id="WP_066379554.1">
    <property type="nucleotide sequence ID" value="NZ_LTAZ01000002.1"/>
</dbReference>
<dbReference type="AlphaFoldDB" id="A0A151AIJ4"/>
<evidence type="ECO:0000259" key="1">
    <source>
        <dbReference type="Pfam" id="PF25950"/>
    </source>
</evidence>
<organism evidence="2 3">
    <name type="scientific">Halalkalicoccus paucihalophilus</name>
    <dbReference type="NCBI Taxonomy" id="1008153"/>
    <lineage>
        <taxon>Archaea</taxon>
        <taxon>Methanobacteriati</taxon>
        <taxon>Methanobacteriota</taxon>
        <taxon>Stenosarchaea group</taxon>
        <taxon>Halobacteria</taxon>
        <taxon>Halobacteriales</taxon>
        <taxon>Halococcaceae</taxon>
        <taxon>Halalkalicoccus</taxon>
    </lineage>
</organism>
<dbReference type="PATRIC" id="fig|1008153.3.peg.681"/>
<accession>A0A151AIJ4</accession>
<sequence length="137" mass="14781">MNDTERRIRERLLATRSEPLAATIEAADAVAASWDGPATRREAVVEPLSALLEHAGLREGYPALLATGAEVLGEPLPAPPVAAPPYVVITGTGPVLRASLPSGRLVLRLAVFAIERDPKRYVRCGERPEEILEVELR</sequence>
<name>A0A151AIJ4_9EURY</name>
<dbReference type="InterPro" id="IPR058294">
    <property type="entry name" value="DUF7988"/>
</dbReference>
<dbReference type="OrthoDB" id="168840at2157"/>
<feature type="domain" description="DUF7988" evidence="1">
    <location>
        <begin position="6"/>
        <end position="137"/>
    </location>
</feature>
<dbReference type="Proteomes" id="UP000075321">
    <property type="component" value="Unassembled WGS sequence"/>
</dbReference>
<gene>
    <name evidence="2" type="ORF">HAPAU_06790</name>
</gene>
<evidence type="ECO:0000313" key="2">
    <source>
        <dbReference type="EMBL" id="KYH27227.1"/>
    </source>
</evidence>
<evidence type="ECO:0000313" key="3">
    <source>
        <dbReference type="Proteomes" id="UP000075321"/>
    </source>
</evidence>
<reference evidence="2 3" key="1">
    <citation type="submission" date="2016-02" db="EMBL/GenBank/DDBJ databases">
        <title>Genome sequence of Halalkalicoccus paucihalophilus DSM 24557.</title>
        <authorList>
            <person name="Poehlein A."/>
            <person name="Daniel R."/>
        </authorList>
    </citation>
    <scope>NUCLEOTIDE SEQUENCE [LARGE SCALE GENOMIC DNA]</scope>
    <source>
        <strain evidence="2 3">DSM 24557</strain>
    </source>
</reference>
<dbReference type="EMBL" id="LTAZ01000002">
    <property type="protein sequence ID" value="KYH27227.1"/>
    <property type="molecule type" value="Genomic_DNA"/>
</dbReference>
<proteinExistence type="predicted"/>
<comment type="caution">
    <text evidence="2">The sequence shown here is derived from an EMBL/GenBank/DDBJ whole genome shotgun (WGS) entry which is preliminary data.</text>
</comment>
<dbReference type="Pfam" id="PF25950">
    <property type="entry name" value="DUF7988"/>
    <property type="match status" value="1"/>
</dbReference>
<protein>
    <recommendedName>
        <fullName evidence="1">DUF7988 domain-containing protein</fullName>
    </recommendedName>
</protein>
<keyword evidence="3" id="KW-1185">Reference proteome</keyword>